<keyword evidence="3" id="KW-0067">ATP-binding</keyword>
<evidence type="ECO:0000256" key="1">
    <source>
        <dbReference type="ARBA" id="ARBA00022679"/>
    </source>
</evidence>
<dbReference type="Gene3D" id="3.30.70.890">
    <property type="entry name" value="GHMP kinase, C-terminal domain"/>
    <property type="match status" value="1"/>
</dbReference>
<evidence type="ECO:0000256" key="3">
    <source>
        <dbReference type="ARBA" id="ARBA00022840"/>
    </source>
</evidence>
<feature type="domain" description="GHMP kinase C-terminal" evidence="5">
    <location>
        <begin position="275"/>
        <end position="350"/>
    </location>
</feature>
<feature type="region of interest" description="Disordered" evidence="4">
    <location>
        <begin position="353"/>
        <end position="373"/>
    </location>
</feature>
<dbReference type="Proteomes" id="UP000654947">
    <property type="component" value="Unassembled WGS sequence"/>
</dbReference>
<dbReference type="GO" id="GO:0005829">
    <property type="term" value="C:cytosol"/>
    <property type="evidence" value="ECO:0007669"/>
    <property type="project" value="TreeGrafter"/>
</dbReference>
<dbReference type="GO" id="GO:0005524">
    <property type="term" value="F:ATP binding"/>
    <property type="evidence" value="ECO:0007669"/>
    <property type="project" value="UniProtKB-KW"/>
</dbReference>
<evidence type="ECO:0000259" key="6">
    <source>
        <dbReference type="Pfam" id="PF10509"/>
    </source>
</evidence>
<protein>
    <submittedName>
        <fullName evidence="7">Galactokinase</fullName>
    </submittedName>
</protein>
<keyword evidence="2" id="KW-0547">Nucleotide-binding</keyword>
<accession>A0A918X964</accession>
<dbReference type="SUPFAM" id="SSF55060">
    <property type="entry name" value="GHMP Kinase, C-terminal domain"/>
    <property type="match status" value="1"/>
</dbReference>
<feature type="domain" description="Galactokinase N-terminal" evidence="6">
    <location>
        <begin position="36"/>
        <end position="84"/>
    </location>
</feature>
<dbReference type="InterPro" id="IPR013750">
    <property type="entry name" value="GHMP_kinase_C_dom"/>
</dbReference>
<dbReference type="AlphaFoldDB" id="A0A918X964"/>
<comment type="caution">
    <text evidence="7">The sequence shown here is derived from an EMBL/GenBank/DDBJ whole genome shotgun (WGS) entry which is preliminary data.</text>
</comment>
<organism evidence="7 8">
    <name type="scientific">Nocardiopsis kunsanensis</name>
    <dbReference type="NCBI Taxonomy" id="141693"/>
    <lineage>
        <taxon>Bacteria</taxon>
        <taxon>Bacillati</taxon>
        <taxon>Actinomycetota</taxon>
        <taxon>Actinomycetes</taxon>
        <taxon>Streptosporangiales</taxon>
        <taxon>Nocardiopsidaceae</taxon>
        <taxon>Nocardiopsis</taxon>
    </lineage>
</organism>
<sequence>MGGAGARLRAMLGAGAAGPRGPWPETPPNPDTLAQVFHKRFAAPPAGVWHAPGRLALMGEHTVASEGLGLYTALPWGVTVALGPSEDGGVHVCRPGGPVRVRSTTATVVARTVERARREGTAPPGTGVCAVVDTDLPAHASLGRTAALRAATSLALSDLSGAPPPEGTDADERVALVARPGCAVRVNHKSLRTTVFPFDLAAEELHLLVADTGALPRRDLRRVREEELRRAALALGPLRAVQDLPEALNRLPEAALARRVEYAVTEVHRLNAAVGLLRAERFGELGPVLSASHLSLRRFELPTPDVDLVAEAASRAGARGARMTGWRGAAFALVGDGRSDRVRANVERAFSGRGPRAPRLRTALPAAGAHRLR</sequence>
<dbReference type="EMBL" id="BMXL01000003">
    <property type="protein sequence ID" value="GHD19077.1"/>
    <property type="molecule type" value="Genomic_DNA"/>
</dbReference>
<keyword evidence="8" id="KW-1185">Reference proteome</keyword>
<dbReference type="Pfam" id="PF08544">
    <property type="entry name" value="GHMP_kinases_C"/>
    <property type="match status" value="1"/>
</dbReference>
<gene>
    <name evidence="7" type="primary">galK</name>
    <name evidence="7" type="ORF">GCM10007147_09910</name>
</gene>
<dbReference type="InterPro" id="IPR019539">
    <property type="entry name" value="GalKase_N"/>
</dbReference>
<dbReference type="RefSeq" id="WP_230479885.1">
    <property type="nucleotide sequence ID" value="NZ_BMXL01000003.1"/>
</dbReference>
<dbReference type="InterPro" id="IPR036554">
    <property type="entry name" value="GHMP_kinase_C_sf"/>
</dbReference>
<reference evidence="7 8" key="1">
    <citation type="journal article" date="2014" name="Int. J. Syst. Evol. Microbiol.">
        <title>Complete genome sequence of Corynebacterium casei LMG S-19264T (=DSM 44701T), isolated from a smear-ripened cheese.</title>
        <authorList>
            <consortium name="US DOE Joint Genome Institute (JGI-PGF)"/>
            <person name="Walter F."/>
            <person name="Albersmeier A."/>
            <person name="Kalinowski J."/>
            <person name="Ruckert C."/>
        </authorList>
    </citation>
    <scope>NUCLEOTIDE SEQUENCE [LARGE SCALE GENOMIC DNA]</scope>
    <source>
        <strain evidence="7 8">KCTC 19473</strain>
    </source>
</reference>
<name>A0A918X964_9ACTN</name>
<evidence type="ECO:0000313" key="8">
    <source>
        <dbReference type="Proteomes" id="UP000654947"/>
    </source>
</evidence>
<dbReference type="GO" id="GO:0006012">
    <property type="term" value="P:galactose metabolic process"/>
    <property type="evidence" value="ECO:0007669"/>
    <property type="project" value="TreeGrafter"/>
</dbReference>
<dbReference type="Gene3D" id="3.30.230.10">
    <property type="match status" value="1"/>
</dbReference>
<evidence type="ECO:0000256" key="4">
    <source>
        <dbReference type="SAM" id="MobiDB-lite"/>
    </source>
</evidence>
<dbReference type="SUPFAM" id="SSF54211">
    <property type="entry name" value="Ribosomal protein S5 domain 2-like"/>
    <property type="match status" value="1"/>
</dbReference>
<evidence type="ECO:0000313" key="7">
    <source>
        <dbReference type="EMBL" id="GHD19077.1"/>
    </source>
</evidence>
<dbReference type="InterPro" id="IPR014721">
    <property type="entry name" value="Ribsml_uS5_D2-typ_fold_subgr"/>
</dbReference>
<dbReference type="PANTHER" id="PTHR10457">
    <property type="entry name" value="MEVALONATE KINASE/GALACTOKINASE"/>
    <property type="match status" value="1"/>
</dbReference>
<keyword evidence="1" id="KW-0808">Transferase</keyword>
<evidence type="ECO:0000256" key="2">
    <source>
        <dbReference type="ARBA" id="ARBA00022741"/>
    </source>
</evidence>
<dbReference type="PRINTS" id="PR00959">
    <property type="entry name" value="MEVGALKINASE"/>
</dbReference>
<dbReference type="InterPro" id="IPR020568">
    <property type="entry name" value="Ribosomal_Su5_D2-typ_SF"/>
</dbReference>
<dbReference type="PANTHER" id="PTHR10457:SF7">
    <property type="entry name" value="GALACTOKINASE-RELATED"/>
    <property type="match status" value="1"/>
</dbReference>
<proteinExistence type="predicted"/>
<evidence type="ECO:0000259" key="5">
    <source>
        <dbReference type="Pfam" id="PF08544"/>
    </source>
</evidence>
<dbReference type="Pfam" id="PF10509">
    <property type="entry name" value="GalKase_gal_bdg"/>
    <property type="match status" value="1"/>
</dbReference>
<dbReference type="GO" id="GO:0004335">
    <property type="term" value="F:galactokinase activity"/>
    <property type="evidence" value="ECO:0007669"/>
    <property type="project" value="TreeGrafter"/>
</dbReference>